<organism evidence="2 3">
    <name type="scientific">Solanum bulbocastanum</name>
    <name type="common">Wild potato</name>
    <dbReference type="NCBI Taxonomy" id="147425"/>
    <lineage>
        <taxon>Eukaryota</taxon>
        <taxon>Viridiplantae</taxon>
        <taxon>Streptophyta</taxon>
        <taxon>Embryophyta</taxon>
        <taxon>Tracheophyta</taxon>
        <taxon>Spermatophyta</taxon>
        <taxon>Magnoliopsida</taxon>
        <taxon>eudicotyledons</taxon>
        <taxon>Gunneridae</taxon>
        <taxon>Pentapetalae</taxon>
        <taxon>asterids</taxon>
        <taxon>lamiids</taxon>
        <taxon>Solanales</taxon>
        <taxon>Solanaceae</taxon>
        <taxon>Solanoideae</taxon>
        <taxon>Solaneae</taxon>
        <taxon>Solanum</taxon>
    </lineage>
</organism>
<dbReference type="Proteomes" id="UP001371456">
    <property type="component" value="Unassembled WGS sequence"/>
</dbReference>
<protein>
    <submittedName>
        <fullName evidence="2">Uncharacterized protein</fullName>
    </submittedName>
</protein>
<evidence type="ECO:0000313" key="3">
    <source>
        <dbReference type="Proteomes" id="UP001371456"/>
    </source>
</evidence>
<proteinExistence type="predicted"/>
<evidence type="ECO:0000256" key="1">
    <source>
        <dbReference type="SAM" id="MobiDB-lite"/>
    </source>
</evidence>
<reference evidence="2 3" key="1">
    <citation type="submission" date="2024-02" db="EMBL/GenBank/DDBJ databases">
        <title>de novo genome assembly of Solanum bulbocastanum strain 11H21.</title>
        <authorList>
            <person name="Hosaka A.J."/>
        </authorList>
    </citation>
    <scope>NUCLEOTIDE SEQUENCE [LARGE SCALE GENOMIC DNA]</scope>
    <source>
        <tissue evidence="2">Young leaves</tissue>
    </source>
</reference>
<sequence length="107" mass="11540">MPMNTITEEDSDSFDSNTDVIIYGVYDDSGSGESLISDPNIPSSSSSSKDDDLLQQQMISTAAAVDGADTDDLTVPTSASFSWALSSEVNNEIEIKLLWEKGKRRGK</sequence>
<keyword evidence="3" id="KW-1185">Reference proteome</keyword>
<feature type="compositionally biased region" description="Low complexity" evidence="1">
    <location>
        <begin position="34"/>
        <end position="47"/>
    </location>
</feature>
<dbReference type="AlphaFoldDB" id="A0AAN8YFI4"/>
<evidence type="ECO:0000313" key="2">
    <source>
        <dbReference type="EMBL" id="KAK6789971.1"/>
    </source>
</evidence>
<name>A0AAN8YFI4_SOLBU</name>
<accession>A0AAN8YFI4</accession>
<comment type="caution">
    <text evidence="2">The sequence shown here is derived from an EMBL/GenBank/DDBJ whole genome shotgun (WGS) entry which is preliminary data.</text>
</comment>
<feature type="region of interest" description="Disordered" evidence="1">
    <location>
        <begin position="29"/>
        <end position="53"/>
    </location>
</feature>
<gene>
    <name evidence="2" type="ORF">RDI58_013771</name>
</gene>
<dbReference type="EMBL" id="JBANQN010000005">
    <property type="protein sequence ID" value="KAK6789971.1"/>
    <property type="molecule type" value="Genomic_DNA"/>
</dbReference>